<protein>
    <submittedName>
        <fullName evidence="2">Uncharacterized protein</fullName>
    </submittedName>
</protein>
<feature type="region of interest" description="Disordered" evidence="1">
    <location>
        <begin position="36"/>
        <end position="67"/>
    </location>
</feature>
<reference evidence="2 3" key="1">
    <citation type="journal article" date="2023" name="Sci. Data">
        <title>Genome assembly of the Korean intertidal mud-creeper Batillaria attramentaria.</title>
        <authorList>
            <person name="Patra A.K."/>
            <person name="Ho P.T."/>
            <person name="Jun S."/>
            <person name="Lee S.J."/>
            <person name="Kim Y."/>
            <person name="Won Y.J."/>
        </authorList>
    </citation>
    <scope>NUCLEOTIDE SEQUENCE [LARGE SCALE GENOMIC DNA]</scope>
    <source>
        <strain evidence="2">Wonlab-2016</strain>
    </source>
</reference>
<evidence type="ECO:0000313" key="2">
    <source>
        <dbReference type="EMBL" id="KAK7464585.1"/>
    </source>
</evidence>
<proteinExistence type="predicted"/>
<evidence type="ECO:0000313" key="3">
    <source>
        <dbReference type="Proteomes" id="UP001519460"/>
    </source>
</evidence>
<organism evidence="2 3">
    <name type="scientific">Batillaria attramentaria</name>
    <dbReference type="NCBI Taxonomy" id="370345"/>
    <lineage>
        <taxon>Eukaryota</taxon>
        <taxon>Metazoa</taxon>
        <taxon>Spiralia</taxon>
        <taxon>Lophotrochozoa</taxon>
        <taxon>Mollusca</taxon>
        <taxon>Gastropoda</taxon>
        <taxon>Caenogastropoda</taxon>
        <taxon>Sorbeoconcha</taxon>
        <taxon>Cerithioidea</taxon>
        <taxon>Batillariidae</taxon>
        <taxon>Batillaria</taxon>
    </lineage>
</organism>
<gene>
    <name evidence="2" type="ORF">BaRGS_00037864</name>
</gene>
<dbReference type="EMBL" id="JACVVK020000584">
    <property type="protein sequence ID" value="KAK7464585.1"/>
    <property type="molecule type" value="Genomic_DNA"/>
</dbReference>
<dbReference type="AlphaFoldDB" id="A0ABD0J7Y1"/>
<comment type="caution">
    <text evidence="2">The sequence shown here is derived from an EMBL/GenBank/DDBJ whole genome shotgun (WGS) entry which is preliminary data.</text>
</comment>
<evidence type="ECO:0000256" key="1">
    <source>
        <dbReference type="SAM" id="MobiDB-lite"/>
    </source>
</evidence>
<name>A0ABD0J7Y1_9CAEN</name>
<sequence length="67" mass="7316">MSLLDVSVQPAALPVDPRDVVRHGFVHEEAAKFLSGQRIGTNTNGDRQAEDLGLKQQKPPGRRLKIG</sequence>
<accession>A0ABD0J7Y1</accession>
<dbReference type="Proteomes" id="UP001519460">
    <property type="component" value="Unassembled WGS sequence"/>
</dbReference>
<keyword evidence="3" id="KW-1185">Reference proteome</keyword>